<evidence type="ECO:0000256" key="4">
    <source>
        <dbReference type="ARBA" id="ARBA00022989"/>
    </source>
</evidence>
<dbReference type="InterPro" id="IPR020846">
    <property type="entry name" value="MFS_dom"/>
</dbReference>
<dbReference type="PROSITE" id="PS00217">
    <property type="entry name" value="SUGAR_TRANSPORT_2"/>
    <property type="match status" value="1"/>
</dbReference>
<feature type="transmembrane region" description="Helical" evidence="6">
    <location>
        <begin position="76"/>
        <end position="95"/>
    </location>
</feature>
<dbReference type="Pfam" id="PF00083">
    <property type="entry name" value="Sugar_tr"/>
    <property type="match status" value="1"/>
</dbReference>
<accession>A0A438N4M3</accession>
<dbReference type="VEuPathDB" id="FungiDB:PV10_08988"/>
<dbReference type="GO" id="GO:0005351">
    <property type="term" value="F:carbohydrate:proton symporter activity"/>
    <property type="evidence" value="ECO:0007669"/>
    <property type="project" value="TreeGrafter"/>
</dbReference>
<evidence type="ECO:0000256" key="6">
    <source>
        <dbReference type="SAM" id="Phobius"/>
    </source>
</evidence>
<dbReference type="PANTHER" id="PTHR48022">
    <property type="entry name" value="PLASTIDIC GLUCOSE TRANSPORTER 4"/>
    <property type="match status" value="1"/>
</dbReference>
<dbReference type="InterPro" id="IPR050360">
    <property type="entry name" value="MFS_Sugar_Transporters"/>
</dbReference>
<feature type="transmembrane region" description="Helical" evidence="6">
    <location>
        <begin position="107"/>
        <end position="126"/>
    </location>
</feature>
<dbReference type="SUPFAM" id="SSF103473">
    <property type="entry name" value="MFS general substrate transporter"/>
    <property type="match status" value="1"/>
</dbReference>
<keyword evidence="3 6" id="KW-0812">Transmembrane</keyword>
<feature type="transmembrane region" description="Helical" evidence="6">
    <location>
        <begin position="289"/>
        <end position="311"/>
    </location>
</feature>
<feature type="transmembrane region" description="Helical" evidence="6">
    <location>
        <begin position="195"/>
        <end position="220"/>
    </location>
</feature>
<dbReference type="InterPro" id="IPR036259">
    <property type="entry name" value="MFS_trans_sf"/>
</dbReference>
<dbReference type="Proteomes" id="UP000288859">
    <property type="component" value="Unassembled WGS sequence"/>
</dbReference>
<feature type="transmembrane region" description="Helical" evidence="6">
    <location>
        <begin position="28"/>
        <end position="56"/>
    </location>
</feature>
<feature type="transmembrane region" description="Helical" evidence="6">
    <location>
        <begin position="425"/>
        <end position="448"/>
    </location>
</feature>
<sequence length="532" mass="58274">MALSSAVDQAEPAFESISHENAKQRFNFYNYLIILAVSCGTLATGMSNGVIGTTLGQPSFLNYFGFLQFTATNTPLIGAITGVFFAGAMFGCAFASYCNNRFGRKRALLIANTINLVGIALVAASVHIAMLLVFRTLSGFASGMMISVTSVLQSELAPPHFRGLMVGVTGIMISCGYLIVNWLGLAFYFVEAGGAQWRVPIAICVFPNIVLYVLFAFPVIPESPRWLVNRGRRDEAKAVLVQLHGRNHADAEQFANIELQQIHEQIEFEKQHIQPWHAMFLKRKYWRRTVLTAVTMFMSQSCGIIVIVSYGPAIYSSLGFNTVGQLAITAGYVTWSTLCAMVGTLIIDKVGRVRLMIIGTIVQIVLIAVVAALVARFAESTNKSALAATVAMFYIFASGFCLFVEGPAYTYICEIWPMHMRAQGTAVGIASIYLIDIAFVEASLYAFAIIGWRYYLVFVVCGTFFLIVFWALAKETKNLSLEEIGVLFGEPLGTETLDNLIHHQNEKSTGAHYELVAQGGVAAKEAPKDQSH</sequence>
<dbReference type="PANTHER" id="PTHR48022:SF11">
    <property type="entry name" value="MONOSACCHARIDE TRANSPORTER (HXT8), PUTATIVE (AFU_ORTHOLOGUE AFUA_2G08120)-RELATED"/>
    <property type="match status" value="1"/>
</dbReference>
<dbReference type="Gene3D" id="1.20.1250.20">
    <property type="entry name" value="MFS general substrate transporter like domains"/>
    <property type="match status" value="1"/>
</dbReference>
<feature type="domain" description="Major facilitator superfamily (MFS) profile" evidence="7">
    <location>
        <begin position="33"/>
        <end position="477"/>
    </location>
</feature>
<organism evidence="8 9">
    <name type="scientific">Exophiala mesophila</name>
    <name type="common">Black yeast-like fungus</name>
    <dbReference type="NCBI Taxonomy" id="212818"/>
    <lineage>
        <taxon>Eukaryota</taxon>
        <taxon>Fungi</taxon>
        <taxon>Dikarya</taxon>
        <taxon>Ascomycota</taxon>
        <taxon>Pezizomycotina</taxon>
        <taxon>Eurotiomycetes</taxon>
        <taxon>Chaetothyriomycetidae</taxon>
        <taxon>Chaetothyriales</taxon>
        <taxon>Herpotrichiellaceae</taxon>
        <taxon>Exophiala</taxon>
    </lineage>
</organism>
<reference evidence="8 9" key="1">
    <citation type="submission" date="2017-03" db="EMBL/GenBank/DDBJ databases">
        <title>Genomes of endolithic fungi from Antarctica.</title>
        <authorList>
            <person name="Coleine C."/>
            <person name="Masonjones S."/>
            <person name="Stajich J.E."/>
        </authorList>
    </citation>
    <scope>NUCLEOTIDE SEQUENCE [LARGE SCALE GENOMIC DNA]</scope>
    <source>
        <strain evidence="8 9">CCFEE 6314</strain>
    </source>
</reference>
<comment type="caution">
    <text evidence="8">The sequence shown here is derived from an EMBL/GenBank/DDBJ whole genome shotgun (WGS) entry which is preliminary data.</text>
</comment>
<evidence type="ECO:0000256" key="1">
    <source>
        <dbReference type="ARBA" id="ARBA00004141"/>
    </source>
</evidence>
<evidence type="ECO:0000313" key="9">
    <source>
        <dbReference type="Proteomes" id="UP000288859"/>
    </source>
</evidence>
<dbReference type="PROSITE" id="PS50850">
    <property type="entry name" value="MFS"/>
    <property type="match status" value="1"/>
</dbReference>
<evidence type="ECO:0000259" key="7">
    <source>
        <dbReference type="PROSITE" id="PS50850"/>
    </source>
</evidence>
<feature type="transmembrane region" description="Helical" evidence="6">
    <location>
        <begin position="355"/>
        <end position="378"/>
    </location>
</feature>
<comment type="similarity">
    <text evidence="2">Belongs to the major facilitator superfamily. Sugar transporter (TC 2.A.1.1) family.</text>
</comment>
<feature type="transmembrane region" description="Helical" evidence="6">
    <location>
        <begin position="384"/>
        <end position="404"/>
    </location>
</feature>
<evidence type="ECO:0000256" key="2">
    <source>
        <dbReference type="ARBA" id="ARBA00010992"/>
    </source>
</evidence>
<keyword evidence="5 6" id="KW-0472">Membrane</keyword>
<proteinExistence type="inferred from homology"/>
<dbReference type="OrthoDB" id="6612291at2759"/>
<feature type="transmembrane region" description="Helical" evidence="6">
    <location>
        <begin position="323"/>
        <end position="343"/>
    </location>
</feature>
<comment type="subcellular location">
    <subcellularLocation>
        <location evidence="1">Membrane</location>
        <topology evidence="1">Multi-pass membrane protein</topology>
    </subcellularLocation>
</comment>
<dbReference type="EMBL" id="NAJM01000022">
    <property type="protein sequence ID" value="RVX70498.1"/>
    <property type="molecule type" value="Genomic_DNA"/>
</dbReference>
<evidence type="ECO:0000313" key="8">
    <source>
        <dbReference type="EMBL" id="RVX70498.1"/>
    </source>
</evidence>
<protein>
    <recommendedName>
        <fullName evidence="7">Major facilitator superfamily (MFS) profile domain-containing protein</fullName>
    </recommendedName>
</protein>
<dbReference type="InterPro" id="IPR005828">
    <property type="entry name" value="MFS_sugar_transport-like"/>
</dbReference>
<evidence type="ECO:0000256" key="5">
    <source>
        <dbReference type="ARBA" id="ARBA00023136"/>
    </source>
</evidence>
<gene>
    <name evidence="8" type="ORF">B0A52_05149</name>
</gene>
<dbReference type="GO" id="GO:0016020">
    <property type="term" value="C:membrane"/>
    <property type="evidence" value="ECO:0007669"/>
    <property type="project" value="UniProtKB-SubCell"/>
</dbReference>
<keyword evidence="4 6" id="KW-1133">Transmembrane helix</keyword>
<feature type="transmembrane region" description="Helical" evidence="6">
    <location>
        <begin position="454"/>
        <end position="473"/>
    </location>
</feature>
<dbReference type="InterPro" id="IPR005829">
    <property type="entry name" value="Sugar_transporter_CS"/>
</dbReference>
<dbReference type="AlphaFoldDB" id="A0A438N4M3"/>
<feature type="transmembrane region" description="Helical" evidence="6">
    <location>
        <begin position="164"/>
        <end position="189"/>
    </location>
</feature>
<evidence type="ECO:0000256" key="3">
    <source>
        <dbReference type="ARBA" id="ARBA00022692"/>
    </source>
</evidence>
<name>A0A438N4M3_EXOME</name>